<evidence type="ECO:0000313" key="3">
    <source>
        <dbReference type="EMBL" id="GAX29019.1"/>
    </source>
</evidence>
<sequence length="327" mass="37518">MTRSSSSVKRRQLLCHRSISTQAQLYRVLLRQCRAWPSETVWLQPPIDPHTAGSARLWSCQKKDDDVPAVYQWFVQQQESSSDQWQAWYSDIIKHYLLQTRNEQNENDPEASNDSSSDSNSDDSDEEEEEFDRSLWTTRETLQQAIRTAFRHSSPQYAPLALTVFRQLRQQWYQQQSFTSIHIAHGLRISVLSQYIGRSLEHKYRFAYRVRIERLDKDTAVQLLGRTWHITEANDDERVVVDAPTTGAVGQLPVLEPHSCFEYVSGAELSSPQGQMSGWFHLASVPRGTPSAVVGMSVPALRSSDNKFAVEIKPFPLRVNDDHGVVR</sequence>
<dbReference type="InParanoid" id="A0A1Z5KRV4"/>
<accession>A0A1Z5KRV4</accession>
<reference evidence="3 4" key="1">
    <citation type="journal article" date="2015" name="Plant Cell">
        <title>Oil accumulation by the oleaginous diatom Fistulifera solaris as revealed by the genome and transcriptome.</title>
        <authorList>
            <person name="Tanaka T."/>
            <person name="Maeda Y."/>
            <person name="Veluchamy A."/>
            <person name="Tanaka M."/>
            <person name="Abida H."/>
            <person name="Marechal E."/>
            <person name="Bowler C."/>
            <person name="Muto M."/>
            <person name="Sunaga Y."/>
            <person name="Tanaka M."/>
            <person name="Yoshino T."/>
            <person name="Taniguchi T."/>
            <person name="Fukuda Y."/>
            <person name="Nemoto M."/>
            <person name="Matsumoto M."/>
            <person name="Wong P.S."/>
            <person name="Aburatani S."/>
            <person name="Fujibuchi W."/>
        </authorList>
    </citation>
    <scope>NUCLEOTIDE SEQUENCE [LARGE SCALE GENOMIC DNA]</scope>
    <source>
        <strain evidence="3 4">JPCC DA0580</strain>
    </source>
</reference>
<dbReference type="Proteomes" id="UP000198406">
    <property type="component" value="Unassembled WGS sequence"/>
</dbReference>
<dbReference type="PANTHER" id="PTHR47191:SF2">
    <property type="entry name" value="OS05G0170800 PROTEIN"/>
    <property type="match status" value="1"/>
</dbReference>
<name>A0A1Z5KRV4_FISSO</name>
<keyword evidence="4" id="KW-1185">Reference proteome</keyword>
<evidence type="ECO:0000256" key="1">
    <source>
        <dbReference type="SAM" id="MobiDB-lite"/>
    </source>
</evidence>
<organism evidence="3 4">
    <name type="scientific">Fistulifera solaris</name>
    <name type="common">Oleaginous diatom</name>
    <dbReference type="NCBI Taxonomy" id="1519565"/>
    <lineage>
        <taxon>Eukaryota</taxon>
        <taxon>Sar</taxon>
        <taxon>Stramenopiles</taxon>
        <taxon>Ochrophyta</taxon>
        <taxon>Bacillariophyta</taxon>
        <taxon>Bacillariophyceae</taxon>
        <taxon>Bacillariophycidae</taxon>
        <taxon>Naviculales</taxon>
        <taxon>Naviculaceae</taxon>
        <taxon>Fistulifera</taxon>
    </lineage>
</organism>
<dbReference type="OrthoDB" id="48536at2759"/>
<comment type="caution">
    <text evidence="3">The sequence shown here is derived from an EMBL/GenBank/DDBJ whole genome shotgun (WGS) entry which is preliminary data.</text>
</comment>
<feature type="compositionally biased region" description="Acidic residues" evidence="1">
    <location>
        <begin position="120"/>
        <end position="131"/>
    </location>
</feature>
<evidence type="ECO:0000313" key="4">
    <source>
        <dbReference type="Proteomes" id="UP000198406"/>
    </source>
</evidence>
<dbReference type="SUPFAM" id="SSF110069">
    <property type="entry name" value="ApaG-like"/>
    <property type="match status" value="1"/>
</dbReference>
<gene>
    <name evidence="3" type="ORF">FisN_7Hu390</name>
</gene>
<dbReference type="Gene3D" id="2.60.40.1470">
    <property type="entry name" value="ApaG domain"/>
    <property type="match status" value="1"/>
</dbReference>
<dbReference type="EMBL" id="BDSP01000285">
    <property type="protein sequence ID" value="GAX29019.1"/>
    <property type="molecule type" value="Genomic_DNA"/>
</dbReference>
<feature type="region of interest" description="Disordered" evidence="1">
    <location>
        <begin position="103"/>
        <end position="133"/>
    </location>
</feature>
<dbReference type="PANTHER" id="PTHR47191">
    <property type="entry name" value="OS05G0170800 PROTEIN"/>
    <property type="match status" value="1"/>
</dbReference>
<dbReference type="InterPro" id="IPR007474">
    <property type="entry name" value="ApaG_domain"/>
</dbReference>
<dbReference type="AlphaFoldDB" id="A0A1Z5KRV4"/>
<proteinExistence type="predicted"/>
<feature type="domain" description="ApaG" evidence="2">
    <location>
        <begin position="181"/>
        <end position="324"/>
    </location>
</feature>
<dbReference type="Pfam" id="PF04379">
    <property type="entry name" value="DUF525"/>
    <property type="match status" value="1"/>
</dbReference>
<dbReference type="InterPro" id="IPR050718">
    <property type="entry name" value="ApaG-like"/>
</dbReference>
<dbReference type="InterPro" id="IPR036767">
    <property type="entry name" value="ApaG_sf"/>
</dbReference>
<dbReference type="PROSITE" id="PS51087">
    <property type="entry name" value="APAG"/>
    <property type="match status" value="1"/>
</dbReference>
<protein>
    <submittedName>
        <fullName evidence="3">F-box protein 3</fullName>
    </submittedName>
</protein>
<evidence type="ECO:0000259" key="2">
    <source>
        <dbReference type="PROSITE" id="PS51087"/>
    </source>
</evidence>